<dbReference type="RefSeq" id="WP_132259108.1">
    <property type="nucleotide sequence ID" value="NZ_SLZQ01000007.1"/>
</dbReference>
<comment type="similarity">
    <text evidence="1">Belongs to the ribosome association toxin RatA family.</text>
</comment>
<accession>A0A4R3HU98</accession>
<reference evidence="4 5" key="1">
    <citation type="submission" date="2019-03" db="EMBL/GenBank/DDBJ databases">
        <title>Genomic Encyclopedia of Type Strains, Phase IV (KMG-IV): sequencing the most valuable type-strain genomes for metagenomic binning, comparative biology and taxonomic classification.</title>
        <authorList>
            <person name="Goeker M."/>
        </authorList>
    </citation>
    <scope>NUCLEOTIDE SEQUENCE [LARGE SCALE GENOMIC DNA]</scope>
    <source>
        <strain evidence="4 5">DSM 7445</strain>
    </source>
</reference>
<dbReference type="SUPFAM" id="SSF55961">
    <property type="entry name" value="Bet v1-like"/>
    <property type="match status" value="1"/>
</dbReference>
<dbReference type="PANTHER" id="PTHR33824:SF7">
    <property type="entry name" value="POLYKETIDE CYCLASE_DEHYDRASE AND LIPID TRANSPORT SUPERFAMILY PROTEIN"/>
    <property type="match status" value="1"/>
</dbReference>
<keyword evidence="5" id="KW-1185">Reference proteome</keyword>
<sequence>MPRVQHAVDVKLPAHAVYSELKKFENYPRFIADVEQVRQVDDTRLHWSAKMGNRPVEWETEIVLDDPDQCIAWHATSGFINNGRIDIQALGPDASRVTFTMEAEPGQFAGLAIGSEEREMTRHLSRNLAGFKDFMETHGATSLAAQENADGIEAPYCERDSMRLANTGSPQEFEQSETGNDPGIR</sequence>
<name>A0A4R3HU98_PAULE</name>
<dbReference type="InterPro" id="IPR047137">
    <property type="entry name" value="ORF3"/>
</dbReference>
<dbReference type="PANTHER" id="PTHR33824">
    <property type="entry name" value="POLYKETIDE CYCLASE/DEHYDRASE AND LIPID TRANSPORT SUPERFAMILY PROTEIN"/>
    <property type="match status" value="1"/>
</dbReference>
<gene>
    <name evidence="4" type="ORF">EDC30_10791</name>
</gene>
<dbReference type="OrthoDB" id="3695445at2"/>
<comment type="caution">
    <text evidence="4">The sequence shown here is derived from an EMBL/GenBank/DDBJ whole genome shotgun (WGS) entry which is preliminary data.</text>
</comment>
<dbReference type="CDD" id="cd07817">
    <property type="entry name" value="SRPBCC_8"/>
    <property type="match status" value="1"/>
</dbReference>
<evidence type="ECO:0000256" key="2">
    <source>
        <dbReference type="SAM" id="MobiDB-lite"/>
    </source>
</evidence>
<feature type="domain" description="Coenzyme Q-binding protein COQ10 START" evidence="3">
    <location>
        <begin position="10"/>
        <end position="123"/>
    </location>
</feature>
<dbReference type="Pfam" id="PF03364">
    <property type="entry name" value="Polyketide_cyc"/>
    <property type="match status" value="1"/>
</dbReference>
<dbReference type="Proteomes" id="UP000295382">
    <property type="component" value="Unassembled WGS sequence"/>
</dbReference>
<organism evidence="4 5">
    <name type="scientific">Paucimonas lemoignei</name>
    <name type="common">Pseudomonas lemoignei</name>
    <dbReference type="NCBI Taxonomy" id="29443"/>
    <lineage>
        <taxon>Bacteria</taxon>
        <taxon>Pseudomonadati</taxon>
        <taxon>Pseudomonadota</taxon>
        <taxon>Betaproteobacteria</taxon>
        <taxon>Burkholderiales</taxon>
        <taxon>Burkholderiaceae</taxon>
        <taxon>Paucimonas</taxon>
    </lineage>
</organism>
<feature type="compositionally biased region" description="Polar residues" evidence="2">
    <location>
        <begin position="164"/>
        <end position="179"/>
    </location>
</feature>
<dbReference type="InterPro" id="IPR005031">
    <property type="entry name" value="COQ10_START"/>
</dbReference>
<evidence type="ECO:0000259" key="3">
    <source>
        <dbReference type="Pfam" id="PF03364"/>
    </source>
</evidence>
<dbReference type="InterPro" id="IPR023393">
    <property type="entry name" value="START-like_dom_sf"/>
</dbReference>
<proteinExistence type="inferred from homology"/>
<evidence type="ECO:0000256" key="1">
    <source>
        <dbReference type="ARBA" id="ARBA00008918"/>
    </source>
</evidence>
<dbReference type="Gene3D" id="3.30.530.20">
    <property type="match status" value="1"/>
</dbReference>
<evidence type="ECO:0000313" key="4">
    <source>
        <dbReference type="EMBL" id="TCS36274.1"/>
    </source>
</evidence>
<dbReference type="AlphaFoldDB" id="A0A4R3HU98"/>
<feature type="region of interest" description="Disordered" evidence="2">
    <location>
        <begin position="164"/>
        <end position="185"/>
    </location>
</feature>
<protein>
    <submittedName>
        <fullName evidence="4">Polyketide cyclase/dehydrase/lipid transport protein</fullName>
    </submittedName>
</protein>
<dbReference type="EMBL" id="SLZQ01000007">
    <property type="protein sequence ID" value="TCS36274.1"/>
    <property type="molecule type" value="Genomic_DNA"/>
</dbReference>
<evidence type="ECO:0000313" key="5">
    <source>
        <dbReference type="Proteomes" id="UP000295382"/>
    </source>
</evidence>